<sequence>MAQQHGIILMIDVENALRTRSLDGNAYWFDNMRFLGSTGQGTANLVTIVPGTYYMDGSQATEQVLNWLPAALGAIPPTVPRNYHVEQARRSEQAALRELRALASGSGGSGASDGGGTAGAAPATTGAEVERVARQVGVRARRPRSSRSLGTGQVLDVMGRVAGADAPAAYDYPTPVITGITGPAVEEKVIYPAQYGSPDMVYDGWYWAATVDTSRPGTYAYTMHVQLHQLHQDDGELVWEPVDVECGSSLKVIKDPKRNAFTGAGVGTLPLPPVPPAPSVPTSP</sequence>
<dbReference type="Proteomes" id="UP001595872">
    <property type="component" value="Unassembled WGS sequence"/>
</dbReference>
<feature type="region of interest" description="Disordered" evidence="1">
    <location>
        <begin position="104"/>
        <end position="128"/>
    </location>
</feature>
<keyword evidence="3" id="KW-1185">Reference proteome</keyword>
<reference evidence="3" key="1">
    <citation type="journal article" date="2019" name="Int. J. Syst. Evol. Microbiol.">
        <title>The Global Catalogue of Microorganisms (GCM) 10K type strain sequencing project: providing services to taxonomists for standard genome sequencing and annotation.</title>
        <authorList>
            <consortium name="The Broad Institute Genomics Platform"/>
            <consortium name="The Broad Institute Genome Sequencing Center for Infectious Disease"/>
            <person name="Wu L."/>
            <person name="Ma J."/>
        </authorList>
    </citation>
    <scope>NUCLEOTIDE SEQUENCE [LARGE SCALE GENOMIC DNA]</scope>
    <source>
        <strain evidence="3">KLKA75</strain>
    </source>
</reference>
<dbReference type="EMBL" id="JBHSIT010000003">
    <property type="protein sequence ID" value="MFC4907775.1"/>
    <property type="molecule type" value="Genomic_DNA"/>
</dbReference>
<protein>
    <submittedName>
        <fullName evidence="2">Uncharacterized protein</fullName>
    </submittedName>
</protein>
<name>A0ABV9TUI4_9ACTN</name>
<feature type="region of interest" description="Disordered" evidence="1">
    <location>
        <begin position="263"/>
        <end position="284"/>
    </location>
</feature>
<gene>
    <name evidence="2" type="ORF">ACFPCY_10620</name>
</gene>
<organism evidence="2 3">
    <name type="scientific">Actinomadura gamaensis</name>
    <dbReference type="NCBI Taxonomy" id="1763541"/>
    <lineage>
        <taxon>Bacteria</taxon>
        <taxon>Bacillati</taxon>
        <taxon>Actinomycetota</taxon>
        <taxon>Actinomycetes</taxon>
        <taxon>Streptosporangiales</taxon>
        <taxon>Thermomonosporaceae</taxon>
        <taxon>Actinomadura</taxon>
    </lineage>
</organism>
<feature type="compositionally biased region" description="Gly residues" evidence="1">
    <location>
        <begin position="105"/>
        <end position="118"/>
    </location>
</feature>
<evidence type="ECO:0000256" key="1">
    <source>
        <dbReference type="SAM" id="MobiDB-lite"/>
    </source>
</evidence>
<comment type="caution">
    <text evidence="2">The sequence shown here is derived from an EMBL/GenBank/DDBJ whole genome shotgun (WGS) entry which is preliminary data.</text>
</comment>
<dbReference type="RefSeq" id="WP_378253851.1">
    <property type="nucleotide sequence ID" value="NZ_JBHSIT010000003.1"/>
</dbReference>
<evidence type="ECO:0000313" key="3">
    <source>
        <dbReference type="Proteomes" id="UP001595872"/>
    </source>
</evidence>
<proteinExistence type="predicted"/>
<feature type="compositionally biased region" description="Pro residues" evidence="1">
    <location>
        <begin position="270"/>
        <end position="284"/>
    </location>
</feature>
<evidence type="ECO:0000313" key="2">
    <source>
        <dbReference type="EMBL" id="MFC4907775.1"/>
    </source>
</evidence>
<accession>A0ABV9TUI4</accession>